<dbReference type="Proteomes" id="UP000009170">
    <property type="component" value="Unassembled WGS sequence"/>
</dbReference>
<dbReference type="PANTHER" id="PTHR10598:SF0">
    <property type="entry name" value="SET1_ASH2 HISTONE METHYLTRANSFERASE COMPLEX SUBUNIT ASH2"/>
    <property type="match status" value="1"/>
</dbReference>
<dbReference type="RefSeq" id="XP_022838290.1">
    <property type="nucleotide sequence ID" value="XM_022985410.1"/>
</dbReference>
<keyword evidence="5" id="KW-0675">Receptor</keyword>
<dbReference type="PROSITE" id="PS50188">
    <property type="entry name" value="B302_SPRY"/>
    <property type="match status" value="1"/>
</dbReference>
<dbReference type="GO" id="GO:0000976">
    <property type="term" value="F:transcription cis-regulatory region binding"/>
    <property type="evidence" value="ECO:0007669"/>
    <property type="project" value="TreeGrafter"/>
</dbReference>
<evidence type="ECO:0000256" key="1">
    <source>
        <dbReference type="ARBA" id="ARBA00004123"/>
    </source>
</evidence>
<keyword evidence="6" id="KW-1185">Reference proteome</keyword>
<organism evidence="5 6">
    <name type="scientific">Ostreococcus tauri</name>
    <name type="common">Marine green alga</name>
    <dbReference type="NCBI Taxonomy" id="70448"/>
    <lineage>
        <taxon>Eukaryota</taxon>
        <taxon>Viridiplantae</taxon>
        <taxon>Chlorophyta</taxon>
        <taxon>Mamiellophyceae</taxon>
        <taxon>Mamiellales</taxon>
        <taxon>Bathycoccaceae</taxon>
        <taxon>Ostreococcus</taxon>
    </lineage>
</organism>
<name>A0A090LYB8_OSTTA</name>
<dbReference type="EMBL" id="CAID01000001">
    <property type="protein sequence ID" value="CEF96776.1"/>
    <property type="molecule type" value="Genomic_DNA"/>
</dbReference>
<gene>
    <name evidence="5" type="ORF">OT_ostta01g04390</name>
</gene>
<feature type="region of interest" description="Disordered" evidence="3">
    <location>
        <begin position="295"/>
        <end position="348"/>
    </location>
</feature>
<feature type="domain" description="B30.2/SPRY" evidence="4">
    <location>
        <begin position="87"/>
        <end position="291"/>
    </location>
</feature>
<evidence type="ECO:0000256" key="3">
    <source>
        <dbReference type="SAM" id="MobiDB-lite"/>
    </source>
</evidence>
<dbReference type="InterPro" id="IPR013320">
    <property type="entry name" value="ConA-like_dom_sf"/>
</dbReference>
<dbReference type="PANTHER" id="PTHR10598">
    <property type="entry name" value="SET1/ASH2 HISTONE METHYLTRANSFERASE COMPLEX SUBUNIT ASH2"/>
    <property type="match status" value="1"/>
</dbReference>
<dbReference type="Gene3D" id="2.60.120.920">
    <property type="match status" value="1"/>
</dbReference>
<keyword evidence="2" id="KW-0539">Nucleus</keyword>
<feature type="compositionally biased region" description="Basic and acidic residues" evidence="3">
    <location>
        <begin position="306"/>
        <end position="335"/>
    </location>
</feature>
<dbReference type="InterPro" id="IPR001870">
    <property type="entry name" value="B30.2/SPRY"/>
</dbReference>
<accession>A0A090LYB8</accession>
<evidence type="ECO:0000313" key="6">
    <source>
        <dbReference type="Proteomes" id="UP000009170"/>
    </source>
</evidence>
<dbReference type="GO" id="GO:0048188">
    <property type="term" value="C:Set1C/COMPASS complex"/>
    <property type="evidence" value="ECO:0007669"/>
    <property type="project" value="InterPro"/>
</dbReference>
<dbReference type="AlphaFoldDB" id="A0A090LYB8"/>
<evidence type="ECO:0000313" key="5">
    <source>
        <dbReference type="EMBL" id="CEF96776.1"/>
    </source>
</evidence>
<dbReference type="SMART" id="SM00449">
    <property type="entry name" value="SPRY"/>
    <property type="match status" value="1"/>
</dbReference>
<dbReference type="InterPro" id="IPR003877">
    <property type="entry name" value="SPRY_dom"/>
</dbReference>
<protein>
    <submittedName>
        <fullName evidence="5">SPla/RYanodine receptor SPRY</fullName>
    </submittedName>
</protein>
<reference evidence="6" key="1">
    <citation type="journal article" date="2006" name="Proc. Natl. Acad. Sci. U.S.A.">
        <title>Genome analysis of the smallest free-living eukaryote Ostreococcus tauri unveils many unique features.</title>
        <authorList>
            <person name="Derelle E."/>
            <person name="Ferraz C."/>
            <person name="Rombauts S."/>
            <person name="Rouze P."/>
            <person name="Worden A.Z."/>
            <person name="Robbens S."/>
            <person name="Partensky F."/>
            <person name="Degroeve S."/>
            <person name="Echeynie S."/>
            <person name="Cooke R."/>
            <person name="Saeys Y."/>
            <person name="Wuyts J."/>
            <person name="Jabbari K."/>
            <person name="Bowler C."/>
            <person name="Panaud O."/>
            <person name="Piegu B."/>
            <person name="Ball S.G."/>
            <person name="Ral J.-P."/>
            <person name="Bouget F.-Y."/>
            <person name="Piganeau G."/>
            <person name="De Baets B."/>
            <person name="Picard A."/>
            <person name="Delseny M."/>
            <person name="Demaille J."/>
            <person name="Van de Peer Y."/>
            <person name="Moreau H."/>
        </authorList>
    </citation>
    <scope>NUCLEOTIDE SEQUENCE [LARGE SCALE GENOMIC DNA]</scope>
    <source>
        <strain evidence="6">OTTH 0595 / CCAP 157/2 / RCC745</strain>
    </source>
</reference>
<dbReference type="CDD" id="cd12872">
    <property type="entry name" value="SPRY_Ash2"/>
    <property type="match status" value="1"/>
</dbReference>
<evidence type="ECO:0000259" key="4">
    <source>
        <dbReference type="PROSITE" id="PS50188"/>
    </source>
</evidence>
<dbReference type="SUPFAM" id="SSF49899">
    <property type="entry name" value="Concanavalin A-like lectins/glucanases"/>
    <property type="match status" value="1"/>
</dbReference>
<dbReference type="InterPro" id="IPR043136">
    <property type="entry name" value="B30.2/SPRY_sf"/>
</dbReference>
<proteinExistence type="predicted"/>
<dbReference type="KEGG" id="ota:OT_ostta01g04390"/>
<evidence type="ECO:0000256" key="2">
    <source>
        <dbReference type="ARBA" id="ARBA00023242"/>
    </source>
</evidence>
<sequence>MAPYVPTGRKRGRPRDPNKRRPARPGPPPEALRAGRNPAFDAMRLRMDAVVDAVRGTARGRDDAGGTKRAKETLADRVEKAVAISMTEEERAAVEKERREAAMYWPVCLNPKTKPKGAEVSDDRMSFTSSKGYRTCAASHGVKSGAFYFEVTIARLGESGHARVGWKSKKGEKNAPVGFDKYGYGYKDIRGEKTHEAVTAPYGEPFFEGDVIGCYVYVDKVTKRDDVKDEKDVDGPTNSSFVAFARNGVFQGKAYEGLNDDDGAYFPCGSLFTDPGVEPARLVFNFGPNFAHPPNAETWGVPEPRPMSDLDPPRPPPEIKPEPPRAEEVAVKTEEAPVFELPGVPTSL</sequence>
<feature type="region of interest" description="Disordered" evidence="3">
    <location>
        <begin position="1"/>
        <end position="39"/>
    </location>
</feature>
<dbReference type="OrthoDB" id="10266026at2759"/>
<reference evidence="5 6" key="2">
    <citation type="journal article" date="2014" name="BMC Genomics">
        <title>An improved genome of the model marine alga Ostreococcus tauri unfolds by assessing Illumina de novo assemblies.</title>
        <authorList>
            <person name="Blanc-Mathieu R."/>
            <person name="Verhelst B."/>
            <person name="Derelle E."/>
            <person name="Rombauts S."/>
            <person name="Bouget F.Y."/>
            <person name="Carre I."/>
            <person name="Chateau A."/>
            <person name="Eyre-Walker A."/>
            <person name="Grimsley N."/>
            <person name="Moreau H."/>
            <person name="Piegu B."/>
            <person name="Rivals E."/>
            <person name="Schackwitz W."/>
            <person name="Van de Peer Y."/>
            <person name="Piganeau G."/>
        </authorList>
    </citation>
    <scope>NUCLEOTIDE SEQUENCE [LARGE SCALE GENOMIC DNA]</scope>
    <source>
        <strain evidence="6">OTTH 0595 / CCAP 157/2 / RCC745</strain>
    </source>
</reference>
<dbReference type="GeneID" id="9836345"/>
<comment type="caution">
    <text evidence="5">The sequence shown here is derived from an EMBL/GenBank/DDBJ whole genome shotgun (WGS) entry which is preliminary data.</text>
</comment>
<comment type="subcellular location">
    <subcellularLocation>
        <location evidence="1">Nucleus</location>
    </subcellularLocation>
</comment>
<dbReference type="STRING" id="70448.A0A090LYB8"/>
<dbReference type="InterPro" id="IPR037353">
    <property type="entry name" value="ASH2"/>
</dbReference>
<dbReference type="InParanoid" id="A0A090LYB8"/>
<dbReference type="Pfam" id="PF00622">
    <property type="entry name" value="SPRY"/>
    <property type="match status" value="1"/>
</dbReference>